<gene>
    <name evidence="4" type="ORF">SAMN05444148_2125</name>
</gene>
<comment type="similarity">
    <text evidence="1 3">Belongs to the short-chain dehydrogenases/reductases (SDR) family.</text>
</comment>
<dbReference type="InterPro" id="IPR002347">
    <property type="entry name" value="SDR_fam"/>
</dbReference>
<dbReference type="Proteomes" id="UP000184522">
    <property type="component" value="Unassembled WGS sequence"/>
</dbReference>
<protein>
    <submittedName>
        <fullName evidence="4">Short-chain dehydrogenase</fullName>
    </submittedName>
</protein>
<dbReference type="PANTHER" id="PTHR44196">
    <property type="entry name" value="DEHYDROGENASE/REDUCTASE SDR FAMILY MEMBER 7B"/>
    <property type="match status" value="1"/>
</dbReference>
<dbReference type="PROSITE" id="PS00061">
    <property type="entry name" value="ADH_SHORT"/>
    <property type="match status" value="1"/>
</dbReference>
<dbReference type="Gene3D" id="3.40.50.720">
    <property type="entry name" value="NAD(P)-binding Rossmann-like Domain"/>
    <property type="match status" value="1"/>
</dbReference>
<dbReference type="GO" id="GO:0016020">
    <property type="term" value="C:membrane"/>
    <property type="evidence" value="ECO:0007669"/>
    <property type="project" value="TreeGrafter"/>
</dbReference>
<dbReference type="PRINTS" id="PR00080">
    <property type="entry name" value="SDRFAMILY"/>
</dbReference>
<dbReference type="NCBIfam" id="NF004825">
    <property type="entry name" value="PRK06181.1"/>
    <property type="match status" value="1"/>
</dbReference>
<accession>A0A1M5TD67</accession>
<evidence type="ECO:0000313" key="5">
    <source>
        <dbReference type="Proteomes" id="UP000184522"/>
    </source>
</evidence>
<evidence type="ECO:0000256" key="3">
    <source>
        <dbReference type="RuleBase" id="RU000363"/>
    </source>
</evidence>
<evidence type="ECO:0000313" key="4">
    <source>
        <dbReference type="EMBL" id="SHH48550.1"/>
    </source>
</evidence>
<proteinExistence type="inferred from homology"/>
<dbReference type="InterPro" id="IPR020904">
    <property type="entry name" value="Sc_DH/Rdtase_CS"/>
</dbReference>
<dbReference type="PRINTS" id="PR00081">
    <property type="entry name" value="GDHRDH"/>
</dbReference>
<keyword evidence="2" id="KW-0560">Oxidoreductase</keyword>
<evidence type="ECO:0000256" key="1">
    <source>
        <dbReference type="ARBA" id="ARBA00006484"/>
    </source>
</evidence>
<evidence type="ECO:0000256" key="2">
    <source>
        <dbReference type="ARBA" id="ARBA00023002"/>
    </source>
</evidence>
<reference evidence="5" key="1">
    <citation type="submission" date="2016-11" db="EMBL/GenBank/DDBJ databases">
        <authorList>
            <person name="Varghese N."/>
            <person name="Submissions S."/>
        </authorList>
    </citation>
    <scope>NUCLEOTIDE SEQUENCE [LARGE SCALE GENOMIC DNA]</scope>
    <source>
        <strain evidence="5">DSM 25330</strain>
    </source>
</reference>
<dbReference type="EMBL" id="FQWS01000002">
    <property type="protein sequence ID" value="SHH48550.1"/>
    <property type="molecule type" value="Genomic_DNA"/>
</dbReference>
<dbReference type="PANTHER" id="PTHR44196:SF1">
    <property type="entry name" value="DEHYDROGENASE_REDUCTASE SDR FAMILY MEMBER 7B"/>
    <property type="match status" value="1"/>
</dbReference>
<dbReference type="CDD" id="cd05332">
    <property type="entry name" value="11beta-HSD1_like_SDR_c"/>
    <property type="match status" value="1"/>
</dbReference>
<dbReference type="Pfam" id="PF00106">
    <property type="entry name" value="adh_short"/>
    <property type="match status" value="1"/>
</dbReference>
<sequence length="279" mass="31052">MAISLDFLLLKHKLRFMDFNDKVIWITGASSGIGKALALEFSKQNCKLILSARRETELNKVKSECNNTEAISILPFDLADYSLMKPIAEKAVSFFGKVDILVNNGGISQRSLIVDTDISVDKKLMEVDYLGTVALSKALLPHFISNKSGHYVTVTSLMGKFGSPFRSGYCGAKHALHGFFDVLRMEHEKDNIKVTLICPGFVNTDVSHNALTGDGSQLNQLDEATENGLPVDEFAKRMLKAISKEKFEAYIGRKETTGVFLKRFFPKLLHKVVTKSKVR</sequence>
<dbReference type="SUPFAM" id="SSF51735">
    <property type="entry name" value="NAD(P)-binding Rossmann-fold domains"/>
    <property type="match status" value="1"/>
</dbReference>
<dbReference type="InterPro" id="IPR036291">
    <property type="entry name" value="NAD(P)-bd_dom_sf"/>
</dbReference>
<dbReference type="AlphaFoldDB" id="A0A1M5TD67"/>
<dbReference type="GO" id="GO:0016491">
    <property type="term" value="F:oxidoreductase activity"/>
    <property type="evidence" value="ECO:0007669"/>
    <property type="project" value="UniProtKB-KW"/>
</dbReference>
<organism evidence="4 5">
    <name type="scientific">Winogradskyella jejuensis</name>
    <dbReference type="NCBI Taxonomy" id="1089305"/>
    <lineage>
        <taxon>Bacteria</taxon>
        <taxon>Pseudomonadati</taxon>
        <taxon>Bacteroidota</taxon>
        <taxon>Flavobacteriia</taxon>
        <taxon>Flavobacteriales</taxon>
        <taxon>Flavobacteriaceae</taxon>
        <taxon>Winogradskyella</taxon>
    </lineage>
</organism>
<keyword evidence="5" id="KW-1185">Reference proteome</keyword>
<name>A0A1M5TD67_9FLAO</name>
<dbReference type="STRING" id="1089305.SAMN05444148_2125"/>